<dbReference type="InterPro" id="IPR012334">
    <property type="entry name" value="Pectin_lyas_fold"/>
</dbReference>
<feature type="signal peptide" evidence="1">
    <location>
        <begin position="1"/>
        <end position="21"/>
    </location>
</feature>
<feature type="chain" id="PRO_5046727710" description="Right handed beta helix domain-containing protein" evidence="1">
    <location>
        <begin position="22"/>
        <end position="364"/>
    </location>
</feature>
<evidence type="ECO:0000313" key="4">
    <source>
        <dbReference type="Proteomes" id="UP001317629"/>
    </source>
</evidence>
<dbReference type="RefSeq" id="WP_281928285.1">
    <property type="nucleotide sequence ID" value="NZ_AP027142.1"/>
</dbReference>
<dbReference type="InterPro" id="IPR039448">
    <property type="entry name" value="Beta_helix"/>
</dbReference>
<keyword evidence="4" id="KW-1185">Reference proteome</keyword>
<sequence length="364" mass="37749">MKRFLTALALSLLAFSSPTQAVVIASVSDYGANGADANDDTAAFNNCLAANKTCWVDAGSYIVGNVHMNSGNRLQGLAVQQYGMDNATNTATRPILKGKAGSAYLLDVTSVTDGGAIVGLFLDCASSNMTGISHGSFSLSIDNLTVVNCGVGLGGVNAPYTSFMRITNSTFGANNTGIMNIIDSYLSNVDFANNWGPGLDLRSGSNANTITNTRFEWNNGPGISTWASGADAAFGNNVSNCFFDRNGKAAIVLEHAINWNISNNFFYRNGRLATVASENAQITMANSSKITITGGSSETGKDNDGAGARTPSYVVSYGSGNSYFALRGLIAGGKYSATNIHGGYTVAPTLGAAPTTGSLIDPIY</sequence>
<gene>
    <name evidence="3" type="ORF">SS37A_25140</name>
</gene>
<dbReference type="Gene3D" id="2.160.20.10">
    <property type="entry name" value="Single-stranded right-handed beta-helix, Pectin lyase-like"/>
    <property type="match status" value="1"/>
</dbReference>
<name>A0ABN6VK69_9HYPH</name>
<reference evidence="3 4" key="1">
    <citation type="journal article" date="2023" name="Int. J. Syst. Evol. Microbiol.">
        <title>Methylocystis iwaonis sp. nov., a type II methane-oxidizing bacterium from surface soil of a rice paddy field in Japan, and emended description of the genus Methylocystis (ex Whittenbury et al. 1970) Bowman et al. 1993.</title>
        <authorList>
            <person name="Kaise H."/>
            <person name="Sawadogo J.B."/>
            <person name="Alam M.S."/>
            <person name="Ueno C."/>
            <person name="Dianou D."/>
            <person name="Shinjo R."/>
            <person name="Asakawa S."/>
        </authorList>
    </citation>
    <scope>NUCLEOTIDE SEQUENCE [LARGE SCALE GENOMIC DNA]</scope>
    <source>
        <strain evidence="3 4">SS37A-Re</strain>
    </source>
</reference>
<evidence type="ECO:0000256" key="1">
    <source>
        <dbReference type="SAM" id="SignalP"/>
    </source>
</evidence>
<evidence type="ECO:0000313" key="3">
    <source>
        <dbReference type="EMBL" id="BDV34985.1"/>
    </source>
</evidence>
<protein>
    <recommendedName>
        <fullName evidence="2">Right handed beta helix domain-containing protein</fullName>
    </recommendedName>
</protein>
<organism evidence="3 4">
    <name type="scientific">Methylocystis iwaonis</name>
    <dbReference type="NCBI Taxonomy" id="2885079"/>
    <lineage>
        <taxon>Bacteria</taxon>
        <taxon>Pseudomonadati</taxon>
        <taxon>Pseudomonadota</taxon>
        <taxon>Alphaproteobacteria</taxon>
        <taxon>Hyphomicrobiales</taxon>
        <taxon>Methylocystaceae</taxon>
        <taxon>Methylocystis</taxon>
    </lineage>
</organism>
<dbReference type="SUPFAM" id="SSF51126">
    <property type="entry name" value="Pectin lyase-like"/>
    <property type="match status" value="1"/>
</dbReference>
<evidence type="ECO:0000259" key="2">
    <source>
        <dbReference type="Pfam" id="PF13229"/>
    </source>
</evidence>
<keyword evidence="1" id="KW-0732">Signal</keyword>
<proteinExistence type="predicted"/>
<dbReference type="EMBL" id="AP027142">
    <property type="protein sequence ID" value="BDV34985.1"/>
    <property type="molecule type" value="Genomic_DNA"/>
</dbReference>
<dbReference type="Pfam" id="PF13229">
    <property type="entry name" value="Beta_helix"/>
    <property type="match status" value="1"/>
</dbReference>
<dbReference type="InterPro" id="IPR011050">
    <property type="entry name" value="Pectin_lyase_fold/virulence"/>
</dbReference>
<feature type="domain" description="Right handed beta helix" evidence="2">
    <location>
        <begin position="186"/>
        <end position="287"/>
    </location>
</feature>
<accession>A0ABN6VK69</accession>
<dbReference type="Proteomes" id="UP001317629">
    <property type="component" value="Chromosome"/>
</dbReference>